<evidence type="ECO:0000256" key="2">
    <source>
        <dbReference type="ARBA" id="ARBA00008914"/>
    </source>
</evidence>
<reference evidence="11 12" key="1">
    <citation type="submission" date="2024-06" db="EMBL/GenBank/DDBJ databases">
        <authorList>
            <person name="Li F."/>
        </authorList>
    </citation>
    <scope>NUCLEOTIDE SEQUENCE [LARGE SCALE GENOMIC DNA]</scope>
    <source>
        <strain evidence="11 12">GXAS 311</strain>
    </source>
</reference>
<evidence type="ECO:0000313" key="12">
    <source>
        <dbReference type="Proteomes" id="UP001548189"/>
    </source>
</evidence>
<dbReference type="CDD" id="cd07185">
    <property type="entry name" value="OmpA_C-like"/>
    <property type="match status" value="1"/>
</dbReference>
<comment type="subcellular location">
    <subcellularLocation>
        <location evidence="1">Cell membrane</location>
        <topology evidence="1">Single-pass membrane protein</topology>
    </subcellularLocation>
</comment>
<dbReference type="InterPro" id="IPR006665">
    <property type="entry name" value="OmpA-like"/>
</dbReference>
<evidence type="ECO:0000256" key="5">
    <source>
        <dbReference type="ARBA" id="ARBA00022989"/>
    </source>
</evidence>
<evidence type="ECO:0000256" key="3">
    <source>
        <dbReference type="ARBA" id="ARBA00022475"/>
    </source>
</evidence>
<organism evidence="11 12">
    <name type="scientific">Aliikangiella maris</name>
    <dbReference type="NCBI Taxonomy" id="3162458"/>
    <lineage>
        <taxon>Bacteria</taxon>
        <taxon>Pseudomonadati</taxon>
        <taxon>Pseudomonadota</taxon>
        <taxon>Gammaproteobacteria</taxon>
        <taxon>Oceanospirillales</taxon>
        <taxon>Pleioneaceae</taxon>
        <taxon>Aliikangiella</taxon>
    </lineage>
</organism>
<keyword evidence="11" id="KW-0969">Cilium</keyword>
<keyword evidence="5 9" id="KW-1133">Transmembrane helix</keyword>
<dbReference type="EMBL" id="JBEVCJ010000052">
    <property type="protein sequence ID" value="MET1257365.1"/>
    <property type="molecule type" value="Genomic_DNA"/>
</dbReference>
<keyword evidence="11" id="KW-0282">Flagellum</keyword>
<keyword evidence="11" id="KW-0966">Cell projection</keyword>
<dbReference type="InterPro" id="IPR025713">
    <property type="entry name" value="MotB-like_N_dom"/>
</dbReference>
<dbReference type="InterPro" id="IPR050330">
    <property type="entry name" value="Bact_OuterMem_StrucFunc"/>
</dbReference>
<accession>A0ABV2BZM7</accession>
<evidence type="ECO:0000313" key="11">
    <source>
        <dbReference type="EMBL" id="MET1257365.1"/>
    </source>
</evidence>
<keyword evidence="3" id="KW-1003">Cell membrane</keyword>
<dbReference type="Gene3D" id="3.30.1330.60">
    <property type="entry name" value="OmpA-like domain"/>
    <property type="match status" value="1"/>
</dbReference>
<dbReference type="SUPFAM" id="SSF103088">
    <property type="entry name" value="OmpA-like"/>
    <property type="match status" value="1"/>
</dbReference>
<dbReference type="PANTHER" id="PTHR30329">
    <property type="entry name" value="STATOR ELEMENT OF FLAGELLAR MOTOR COMPLEX"/>
    <property type="match status" value="1"/>
</dbReference>
<dbReference type="Pfam" id="PF00691">
    <property type="entry name" value="OmpA"/>
    <property type="match status" value="1"/>
</dbReference>
<evidence type="ECO:0000256" key="9">
    <source>
        <dbReference type="SAM" id="Phobius"/>
    </source>
</evidence>
<dbReference type="InterPro" id="IPR036737">
    <property type="entry name" value="OmpA-like_sf"/>
</dbReference>
<dbReference type="NCBIfam" id="NF006508">
    <property type="entry name" value="PRK08944.1"/>
    <property type="match status" value="1"/>
</dbReference>
<gene>
    <name evidence="11" type="ORF">ABVT43_19665</name>
</gene>
<proteinExistence type="inferred from homology"/>
<protein>
    <submittedName>
        <fullName evidence="11">Flagellar motor protein MotB</fullName>
    </submittedName>
</protein>
<evidence type="ECO:0000256" key="4">
    <source>
        <dbReference type="ARBA" id="ARBA00022692"/>
    </source>
</evidence>
<feature type="domain" description="OmpA-like" evidence="10">
    <location>
        <begin position="191"/>
        <end position="312"/>
    </location>
</feature>
<feature type="region of interest" description="Disordered" evidence="8">
    <location>
        <begin position="103"/>
        <end position="152"/>
    </location>
</feature>
<comment type="similarity">
    <text evidence="2">Belongs to the MotB family.</text>
</comment>
<keyword evidence="4 9" id="KW-0812">Transmembrane</keyword>
<feature type="compositionally biased region" description="Acidic residues" evidence="8">
    <location>
        <begin position="106"/>
        <end position="121"/>
    </location>
</feature>
<evidence type="ECO:0000256" key="8">
    <source>
        <dbReference type="SAM" id="MobiDB-lite"/>
    </source>
</evidence>
<dbReference type="RefSeq" id="WP_353897949.1">
    <property type="nucleotide sequence ID" value="NZ_JBEVCJ010000052.1"/>
</dbReference>
<evidence type="ECO:0000256" key="1">
    <source>
        <dbReference type="ARBA" id="ARBA00004162"/>
    </source>
</evidence>
<dbReference type="PANTHER" id="PTHR30329:SF21">
    <property type="entry name" value="LIPOPROTEIN YIAD-RELATED"/>
    <property type="match status" value="1"/>
</dbReference>
<dbReference type="Proteomes" id="UP001548189">
    <property type="component" value="Unassembled WGS sequence"/>
</dbReference>
<evidence type="ECO:0000259" key="10">
    <source>
        <dbReference type="PROSITE" id="PS51123"/>
    </source>
</evidence>
<feature type="compositionally biased region" description="Basic and acidic residues" evidence="8">
    <location>
        <begin position="122"/>
        <end position="135"/>
    </location>
</feature>
<comment type="caution">
    <text evidence="11">The sequence shown here is derived from an EMBL/GenBank/DDBJ whole genome shotgun (WGS) entry which is preliminary data.</text>
</comment>
<evidence type="ECO:0000256" key="6">
    <source>
        <dbReference type="ARBA" id="ARBA00023136"/>
    </source>
</evidence>
<evidence type="ECO:0000256" key="7">
    <source>
        <dbReference type="PROSITE-ProRule" id="PRU00473"/>
    </source>
</evidence>
<keyword evidence="6 7" id="KW-0472">Membrane</keyword>
<dbReference type="PROSITE" id="PS51123">
    <property type="entry name" value="OMPA_2"/>
    <property type="match status" value="1"/>
</dbReference>
<keyword evidence="12" id="KW-1185">Reference proteome</keyword>
<feature type="transmembrane region" description="Helical" evidence="9">
    <location>
        <begin position="20"/>
        <end position="39"/>
    </location>
</feature>
<dbReference type="Pfam" id="PF13677">
    <property type="entry name" value="MotB_plug"/>
    <property type="match status" value="1"/>
</dbReference>
<sequence length="333" mass="36561">MSDDQEECDCPPEGLPQYMGTFADLMALLMCFFVLLLSFSEMDVLKFKQIAGSMKFAFGVQNKVDVKDIPKGTSIIAREFSPGKPVPTVIEAVMQQTIDITKETLEFDEPDKEDPEEGEGEQPDKGKGLEIKEGAAEGESVATKDSTHETPEEKEARLAKAQQEAENLAKSIAQDLQEEILDGQVELLAKGAYVVIRIREKGSFASASDSIESQFIPVIRKIEDILVDTKGEIRVAGHTDNLPIDNEYFRSNWELSGGRAGSVTRELLRSGKLDKNRFVITGYADTKPIADNATLEGRATNRRVEIIIVQGEQPAGEIVGVGLDNQGEPEPQN</sequence>
<name>A0ABV2BZM7_9GAMM</name>